<evidence type="ECO:0000313" key="3">
    <source>
        <dbReference type="Proteomes" id="UP000050795"/>
    </source>
</evidence>
<dbReference type="Proteomes" id="UP000050795">
    <property type="component" value="Unassembled WGS sequence"/>
</dbReference>
<dbReference type="WBParaSite" id="TREG1_25410.3">
    <property type="protein sequence ID" value="TREG1_25410.3"/>
    <property type="gene ID" value="TREG1_25410"/>
</dbReference>
<dbReference type="WBParaSite" id="TREG1_25410.2">
    <property type="protein sequence ID" value="TREG1_25410.2"/>
    <property type="gene ID" value="TREG1_25410"/>
</dbReference>
<keyword evidence="3" id="KW-1185">Reference proteome</keyword>
<feature type="domain" description="C2H2-type" evidence="2">
    <location>
        <begin position="208"/>
        <end position="230"/>
    </location>
</feature>
<dbReference type="AlphaFoldDB" id="A0AA85JJN4"/>
<evidence type="ECO:0000256" key="1">
    <source>
        <dbReference type="SAM" id="MobiDB-lite"/>
    </source>
</evidence>
<dbReference type="InterPro" id="IPR013087">
    <property type="entry name" value="Znf_C2H2_type"/>
</dbReference>
<protein>
    <recommendedName>
        <fullName evidence="2">C2H2-type domain-containing protein</fullName>
    </recommendedName>
</protein>
<reference evidence="3" key="1">
    <citation type="submission" date="2022-06" db="EMBL/GenBank/DDBJ databases">
        <authorList>
            <person name="Berger JAMES D."/>
            <person name="Berger JAMES D."/>
        </authorList>
    </citation>
    <scope>NUCLEOTIDE SEQUENCE [LARGE SCALE GENOMIC DNA]</scope>
</reference>
<organism evidence="3 5">
    <name type="scientific">Trichobilharzia regenti</name>
    <name type="common">Nasal bird schistosome</name>
    <dbReference type="NCBI Taxonomy" id="157069"/>
    <lineage>
        <taxon>Eukaryota</taxon>
        <taxon>Metazoa</taxon>
        <taxon>Spiralia</taxon>
        <taxon>Lophotrochozoa</taxon>
        <taxon>Platyhelminthes</taxon>
        <taxon>Trematoda</taxon>
        <taxon>Digenea</taxon>
        <taxon>Strigeidida</taxon>
        <taxon>Schistosomatoidea</taxon>
        <taxon>Schistosomatidae</taxon>
        <taxon>Trichobilharzia</taxon>
    </lineage>
</organism>
<evidence type="ECO:0000313" key="5">
    <source>
        <dbReference type="WBParaSite" id="TREG1_25410.2"/>
    </source>
</evidence>
<feature type="region of interest" description="Disordered" evidence="1">
    <location>
        <begin position="324"/>
        <end position="349"/>
    </location>
</feature>
<proteinExistence type="predicted"/>
<sequence>MSVANKASCNQSVSIYPMNELMTARNEFRNRWNREMSANPLARLINTDHHRYPPNTILKNCERYPFSETDKCQLLLTMSDEMRSEIIMNSEHIPSEIYDYMISEADFQHIYSRLSNKVCMEYYMESITSNQCVLVRYFMCDICDFLGTNEEDALEHLKQAGHPTCSKYIPVYYVDSFNAKPCQLEEPRVIMNQRGRIYGWSVGDSVICCPTCNLTFPDKLMCAYHHYLQHPESEPLYTYGKVLIVQELKLHRSLICSNCQVQLSTVKHMTTRCGNSTWCYSSFFYSLYCQMISSSRLFILSVLCKVCERSFFTVLTPDNWFNGQSTSSRKRKQEEKEYNTGDYSETDYQSSSTSLLTCGEEFSRFCLSHAFQHIDRGNLLQSCNLSVRIIDITNSVKCLSPINLMSYSAALLFSLYECRNLLFYFRKYYGSSFHLFKNAKNHFKNLFVDALFNL</sequence>
<evidence type="ECO:0000259" key="2">
    <source>
        <dbReference type="PROSITE" id="PS00028"/>
    </source>
</evidence>
<dbReference type="WBParaSite" id="TREG1_25410.1">
    <property type="protein sequence ID" value="TREG1_25410.1"/>
    <property type="gene ID" value="TREG1_25410"/>
</dbReference>
<evidence type="ECO:0000313" key="4">
    <source>
        <dbReference type="WBParaSite" id="TREG1_25410.1"/>
    </source>
</evidence>
<accession>A0AA85JJN4</accession>
<dbReference type="WBParaSite" id="TREG1_25410.4">
    <property type="protein sequence ID" value="TREG1_25410.4"/>
    <property type="gene ID" value="TREG1_25410"/>
</dbReference>
<name>A0AA85JJN4_TRIRE</name>
<reference evidence="4 5" key="2">
    <citation type="submission" date="2023-11" db="UniProtKB">
        <authorList>
            <consortium name="WormBaseParasite"/>
        </authorList>
    </citation>
    <scope>IDENTIFICATION</scope>
</reference>
<dbReference type="PROSITE" id="PS00028">
    <property type="entry name" value="ZINC_FINGER_C2H2_1"/>
    <property type="match status" value="1"/>
</dbReference>